<dbReference type="EMBL" id="JBBPHU010000008">
    <property type="protein sequence ID" value="KAK7514604.1"/>
    <property type="molecule type" value="Genomic_DNA"/>
</dbReference>
<feature type="compositionally biased region" description="Basic residues" evidence="1">
    <location>
        <begin position="1"/>
        <end position="23"/>
    </location>
</feature>
<gene>
    <name evidence="2" type="ORF">IWZ03DRAFT_220141</name>
</gene>
<keyword evidence="3" id="KW-1185">Reference proteome</keyword>
<dbReference type="Pfam" id="PF12855">
    <property type="entry name" value="Ecl1"/>
    <property type="match status" value="2"/>
</dbReference>
<dbReference type="InterPro" id="IPR024368">
    <property type="entry name" value="Ecl1/2/3"/>
</dbReference>
<dbReference type="Proteomes" id="UP001363622">
    <property type="component" value="Unassembled WGS sequence"/>
</dbReference>
<feature type="compositionally biased region" description="Low complexity" evidence="1">
    <location>
        <begin position="210"/>
        <end position="226"/>
    </location>
</feature>
<feature type="compositionally biased region" description="Basic and acidic residues" evidence="1">
    <location>
        <begin position="159"/>
        <end position="174"/>
    </location>
</feature>
<proteinExistence type="predicted"/>
<evidence type="ECO:0000256" key="1">
    <source>
        <dbReference type="SAM" id="MobiDB-lite"/>
    </source>
</evidence>
<organism evidence="2 3">
    <name type="scientific">Phyllosticta citriasiana</name>
    <dbReference type="NCBI Taxonomy" id="595635"/>
    <lineage>
        <taxon>Eukaryota</taxon>
        <taxon>Fungi</taxon>
        <taxon>Dikarya</taxon>
        <taxon>Ascomycota</taxon>
        <taxon>Pezizomycotina</taxon>
        <taxon>Dothideomycetes</taxon>
        <taxon>Dothideomycetes incertae sedis</taxon>
        <taxon>Botryosphaeriales</taxon>
        <taxon>Phyllostictaceae</taxon>
        <taxon>Phyllosticta</taxon>
    </lineage>
</organism>
<name>A0ABR1KLW4_9PEZI</name>
<evidence type="ECO:0000313" key="2">
    <source>
        <dbReference type="EMBL" id="KAK7514604.1"/>
    </source>
</evidence>
<feature type="region of interest" description="Disordered" evidence="1">
    <location>
        <begin position="151"/>
        <end position="234"/>
    </location>
</feature>
<comment type="caution">
    <text evidence="2">The sequence shown here is derived from an EMBL/GenBank/DDBJ whole genome shotgun (WGS) entry which is preliminary data.</text>
</comment>
<accession>A0ABR1KLW4</accession>
<reference evidence="2 3" key="1">
    <citation type="submission" date="2024-04" db="EMBL/GenBank/DDBJ databases">
        <title>Phyllosticta paracitricarpa is synonymous to the EU quarantine fungus P. citricarpa based on phylogenomic analyses.</title>
        <authorList>
            <consortium name="Lawrence Berkeley National Laboratory"/>
            <person name="Van Ingen-Buijs V.A."/>
            <person name="Van Westerhoven A.C."/>
            <person name="Haridas S."/>
            <person name="Skiadas P."/>
            <person name="Martin F."/>
            <person name="Groenewald J.Z."/>
            <person name="Crous P.W."/>
            <person name="Seidl M.F."/>
        </authorList>
    </citation>
    <scope>NUCLEOTIDE SEQUENCE [LARGE SCALE GENOMIC DNA]</scope>
    <source>
        <strain evidence="2 3">CBS 123371</strain>
    </source>
</reference>
<sequence>MAATQHHRAPTHPKRPTPLHSRSKPAVFTKRSAKSQPRVSPKKEDDDDDLMAASFLNFCTVCEKQIIVPNNSILYCSERYAKSCLDYTAIRLKLYSCRKKDNTKELSFEPSPPPTPYGSFFFDDTSSSRDILPPRSPTAVPAKRLSYGFSDASEDESDWHDIEKPRRQETEATRYLRSFPRSSTELDLRRPVRPQHNRASTAMVLPTTHSAAPSLSHTPTSTLSVSMPFTPSNRPLLPRRHPHSTSSRNGSIDLVNPFVTAPPTAPSSLSQCSLKCSPSCTTSTGVAEGELELFQKRTPTATSPGQGSLKALFAFSAMQAPPTSSASTMRPFVS</sequence>
<feature type="region of interest" description="Disordered" evidence="1">
    <location>
        <begin position="1"/>
        <end position="47"/>
    </location>
</feature>
<evidence type="ECO:0000313" key="3">
    <source>
        <dbReference type="Proteomes" id="UP001363622"/>
    </source>
</evidence>
<protein>
    <submittedName>
        <fullName evidence="2">Uncharacterized protein</fullName>
    </submittedName>
</protein>